<dbReference type="Gene3D" id="1.10.3090.10">
    <property type="entry name" value="cca-adding enzyme, domain 2"/>
    <property type="match status" value="1"/>
</dbReference>
<dbReference type="Proteomes" id="UP000315724">
    <property type="component" value="Chromosome"/>
</dbReference>
<dbReference type="InterPro" id="IPR043519">
    <property type="entry name" value="NT_sf"/>
</dbReference>
<evidence type="ECO:0000313" key="10">
    <source>
        <dbReference type="EMBL" id="QDT30776.1"/>
    </source>
</evidence>
<dbReference type="GO" id="GO:0008773">
    <property type="term" value="F:[protein-PII] uridylyltransferase activity"/>
    <property type="evidence" value="ECO:0007669"/>
    <property type="project" value="UniProtKB-UniRule"/>
</dbReference>
<dbReference type="SUPFAM" id="SSF81593">
    <property type="entry name" value="Nucleotidyltransferase substrate binding subunit/domain"/>
    <property type="match status" value="1"/>
</dbReference>
<dbReference type="OrthoDB" id="9758038at2"/>
<comment type="similarity">
    <text evidence="7">Belongs to the GlnD family.</text>
</comment>
<dbReference type="InterPro" id="IPR045865">
    <property type="entry name" value="ACT-like_dom_sf"/>
</dbReference>
<keyword evidence="2 7" id="KW-0548">Nucleotidyltransferase</keyword>
<comment type="catalytic activity">
    <reaction evidence="7">
        <text>[protein-PII]-L-tyrosine + UTP = [protein-PII]-uridylyl-L-tyrosine + diphosphate</text>
        <dbReference type="Rhea" id="RHEA:13673"/>
        <dbReference type="Rhea" id="RHEA-COMP:12147"/>
        <dbReference type="Rhea" id="RHEA-COMP:12148"/>
        <dbReference type="ChEBI" id="CHEBI:33019"/>
        <dbReference type="ChEBI" id="CHEBI:46398"/>
        <dbReference type="ChEBI" id="CHEBI:46858"/>
        <dbReference type="ChEBI" id="CHEBI:90602"/>
        <dbReference type="EC" id="2.7.7.59"/>
    </reaction>
</comment>
<evidence type="ECO:0000256" key="7">
    <source>
        <dbReference type="HAMAP-Rule" id="MF_00277"/>
    </source>
</evidence>
<keyword evidence="6 7" id="KW-0511">Multifunctional enzyme</keyword>
<dbReference type="HAMAP" id="MF_00277">
    <property type="entry name" value="PII_uridylyl_transf"/>
    <property type="match status" value="1"/>
</dbReference>
<accession>A0A517QGK7</accession>
<dbReference type="InterPro" id="IPR002934">
    <property type="entry name" value="Polymerase_NTP_transf_dom"/>
</dbReference>
<evidence type="ECO:0000259" key="8">
    <source>
        <dbReference type="PROSITE" id="PS51671"/>
    </source>
</evidence>
<organism evidence="10 11">
    <name type="scientific">Thalassoglobus polymorphus</name>
    <dbReference type="NCBI Taxonomy" id="2527994"/>
    <lineage>
        <taxon>Bacteria</taxon>
        <taxon>Pseudomonadati</taxon>
        <taxon>Planctomycetota</taxon>
        <taxon>Planctomycetia</taxon>
        <taxon>Planctomycetales</taxon>
        <taxon>Planctomycetaceae</taxon>
        <taxon>Thalassoglobus</taxon>
    </lineage>
</organism>
<reference evidence="10 11" key="1">
    <citation type="submission" date="2019-02" db="EMBL/GenBank/DDBJ databases">
        <title>Deep-cultivation of Planctomycetes and their phenomic and genomic characterization uncovers novel biology.</title>
        <authorList>
            <person name="Wiegand S."/>
            <person name="Jogler M."/>
            <person name="Boedeker C."/>
            <person name="Pinto D."/>
            <person name="Vollmers J."/>
            <person name="Rivas-Marin E."/>
            <person name="Kohn T."/>
            <person name="Peeters S.H."/>
            <person name="Heuer A."/>
            <person name="Rast P."/>
            <person name="Oberbeckmann S."/>
            <person name="Bunk B."/>
            <person name="Jeske O."/>
            <person name="Meyerdierks A."/>
            <person name="Storesund J.E."/>
            <person name="Kallscheuer N."/>
            <person name="Luecker S."/>
            <person name="Lage O.M."/>
            <person name="Pohl T."/>
            <person name="Merkel B.J."/>
            <person name="Hornburger P."/>
            <person name="Mueller R.-W."/>
            <person name="Bruemmer F."/>
            <person name="Labrenz M."/>
            <person name="Spormann A.M."/>
            <person name="Op den Camp H."/>
            <person name="Overmann J."/>
            <person name="Amann R."/>
            <person name="Jetten M.S.M."/>
            <person name="Mascher T."/>
            <person name="Medema M.H."/>
            <person name="Devos D.P."/>
            <person name="Kaster A.-K."/>
            <person name="Ovreas L."/>
            <person name="Rohde M."/>
            <person name="Galperin M.Y."/>
            <person name="Jogler C."/>
        </authorList>
    </citation>
    <scope>NUCLEOTIDE SEQUENCE [LARGE SCALE GENOMIC DNA]</scope>
    <source>
        <strain evidence="10 11">Mal48</strain>
    </source>
</reference>
<dbReference type="EC" id="3.1.4.-" evidence="7"/>
<dbReference type="CDD" id="cd04899">
    <property type="entry name" value="ACT_ACR-UUR-like_2"/>
    <property type="match status" value="1"/>
</dbReference>
<protein>
    <recommendedName>
        <fullName evidence="7">Bifunctional uridylyltransferase/uridylyl-removing enzyme</fullName>
        <shortName evidence="7">UTase/UR</shortName>
    </recommendedName>
    <alternativeName>
        <fullName evidence="7">Bifunctional [protein-PII] modification enzyme</fullName>
    </alternativeName>
    <alternativeName>
        <fullName evidence="7">Bifunctional nitrogen sensor protein</fullName>
    </alternativeName>
    <domain>
        <recommendedName>
            <fullName evidence="7">[Protein-PII] uridylyltransferase</fullName>
            <shortName evidence="7">PII uridylyltransferase</shortName>
            <shortName evidence="7">UTase</shortName>
            <ecNumber evidence="7">2.7.7.59</ecNumber>
        </recommendedName>
    </domain>
    <domain>
        <recommendedName>
            <fullName evidence="7">[Protein-PII]-UMP uridylyl-removing enzyme</fullName>
            <shortName evidence="7">UR</shortName>
            <ecNumber evidence="7">3.1.4.-</ecNumber>
        </recommendedName>
    </domain>
</protein>
<keyword evidence="1 7" id="KW-0808">Transferase</keyword>
<keyword evidence="4 7" id="KW-0378">Hydrolase</keyword>
<dbReference type="GO" id="GO:0006808">
    <property type="term" value="P:regulation of nitrogen utilization"/>
    <property type="evidence" value="ECO:0007669"/>
    <property type="project" value="UniProtKB-UniRule"/>
</dbReference>
<dbReference type="KEGG" id="tpol:Mal48_00030"/>
<evidence type="ECO:0000256" key="2">
    <source>
        <dbReference type="ARBA" id="ARBA00022695"/>
    </source>
</evidence>
<comment type="cofactor">
    <cofactor evidence="7">
        <name>Mg(2+)</name>
        <dbReference type="ChEBI" id="CHEBI:18420"/>
    </cofactor>
</comment>
<dbReference type="SMART" id="SM00471">
    <property type="entry name" value="HDc"/>
    <property type="match status" value="1"/>
</dbReference>
<feature type="domain" description="HD" evidence="9">
    <location>
        <begin position="457"/>
        <end position="568"/>
    </location>
</feature>
<dbReference type="CDD" id="cd05401">
    <property type="entry name" value="NT_GlnE_GlnD_like"/>
    <property type="match status" value="1"/>
</dbReference>
<keyword evidence="3" id="KW-0677">Repeat</keyword>
<dbReference type="InterPro" id="IPR013546">
    <property type="entry name" value="PII_UdlTrfase/GS_AdlTrfase"/>
</dbReference>
<dbReference type="InterPro" id="IPR002912">
    <property type="entry name" value="ACT_dom"/>
</dbReference>
<dbReference type="Gene3D" id="1.20.120.330">
    <property type="entry name" value="Nucleotidyltransferases domain 2"/>
    <property type="match status" value="1"/>
</dbReference>
<comment type="activity regulation">
    <text evidence="7">Uridylyltransferase (UTase) activity is inhibited by glutamine, while glutamine activates uridylyl-removing (UR) activity.</text>
</comment>
<dbReference type="PIRSF" id="PIRSF006288">
    <property type="entry name" value="PII_uridyltransf"/>
    <property type="match status" value="1"/>
</dbReference>
<feature type="domain" description="ACT" evidence="8">
    <location>
        <begin position="698"/>
        <end position="779"/>
    </location>
</feature>
<dbReference type="SUPFAM" id="SSF81301">
    <property type="entry name" value="Nucleotidyltransferase"/>
    <property type="match status" value="1"/>
</dbReference>
<proteinExistence type="inferred from homology"/>
<dbReference type="CDD" id="cd00077">
    <property type="entry name" value="HDc"/>
    <property type="match status" value="1"/>
</dbReference>
<dbReference type="CDD" id="cd04900">
    <property type="entry name" value="ACT_UUR-like_1"/>
    <property type="match status" value="1"/>
</dbReference>
<name>A0A517QGK7_9PLAN</name>
<evidence type="ECO:0000256" key="3">
    <source>
        <dbReference type="ARBA" id="ARBA00022737"/>
    </source>
</evidence>
<dbReference type="InterPro" id="IPR006674">
    <property type="entry name" value="HD_domain"/>
</dbReference>
<dbReference type="EC" id="2.7.7.59" evidence="7"/>
<evidence type="ECO:0000313" key="11">
    <source>
        <dbReference type="Proteomes" id="UP000315724"/>
    </source>
</evidence>
<comment type="function">
    <text evidence="7">Modifies, by uridylylation and deuridylylation, the PII regulatory proteins (GlnB and homologs), in response to the nitrogen status of the cell that GlnD senses through the glutamine level. Under low glutamine levels, catalyzes the conversion of the PII proteins and UTP to PII-UMP and PPi, while under higher glutamine levels, GlnD hydrolyzes PII-UMP to PII and UMP (deuridylylation). Thus, controls uridylylation state and activity of the PII proteins, and plays an important role in the regulation of nitrogen metabolism.</text>
</comment>
<gene>
    <name evidence="7 10" type="primary">glnD</name>
    <name evidence="10" type="ORF">Mal48_00030</name>
</gene>
<dbReference type="Pfam" id="PF08335">
    <property type="entry name" value="GlnD_UR_UTase"/>
    <property type="match status" value="1"/>
</dbReference>
<evidence type="ECO:0000256" key="5">
    <source>
        <dbReference type="ARBA" id="ARBA00022842"/>
    </source>
</evidence>
<dbReference type="Pfam" id="PF01909">
    <property type="entry name" value="NTP_transf_2"/>
    <property type="match status" value="1"/>
</dbReference>
<keyword evidence="11" id="KW-1185">Reference proteome</keyword>
<sequence length="901" mass="101966">MFEPLKDLKHVLTERKTRIAAIREKAKTLFENGVPGIQIASVISDGFDEFLCRLAEETSAQFSEECREKIPEQGAIVAIGGTGRGEMAPYSDVDLLFLSGWTVTPEFREFVGAFVQNCWDSKIQLGHATRDVATCVTLARQDPQIATPLVEARLLWGNESLYNRLIAQFKQRVLFSRRRKFIEDCLEAREVGWSEYGPPAQELEPDIKSSSGGLRDLHLIRWIGYARYGVKDIDSLKLKGALTKEDARKLKQAWEFLTKLRIDLHLSSQGAHDRLTKDEQLRIARERGFPGNERQRPVEEFMQEYFHHSSELANITRRFVAMERPRSMAERTRDVVVGHRAEGMFYVGADRIEVADRYLKRVCKDVESMLKLYRAAALYGVLPSPKVAEAIKENLPESLPEISANASKAFLEIFRCTSALGPILRSLFETRLLDLVIPQTTHIRNLLQFNHYHHFTVDEHTLRAVEAVTSFEDDEGPVGAVYDEIRHKEVLHLAVFLHDIGKGMGGDHSEIGAEIAGEVGRRLLLPKHQIEQIQLLVKLHLEMADIAFRRDITDLDQVVSFAQKIGSPDVLRMLYVLTVADVTAVGPGTWTSWKANLLTEFFDRCLVKLSGKRYGFHEQQRIEETKQSVAKILEQRDEDFCSIQWISRQLSGFSAYYLTCTPPKQIADDLEVIQRLGKKNVEVIASWNPEISSMEYRVITGNPNYQSGCFHKMTGVMTAKRLSILSADINTTADGFVIDSFRVVDPDYTGEPPLSRIQDVANTLRSVLSGDTSVEQLFVKNSRFGDAVPEAPISELPQRVQIDNDSSDTRTIFDVFATDRPGLLYTLTKALHDLDVSIDMAKISTHFDQVIDVFYVQELDGTRVRGGERLEQIRLGLQQALDDFDTGGHRRFTPNSGFASR</sequence>
<evidence type="ECO:0000256" key="6">
    <source>
        <dbReference type="ARBA" id="ARBA00023268"/>
    </source>
</evidence>
<dbReference type="GO" id="GO:0008081">
    <property type="term" value="F:phosphoric diester hydrolase activity"/>
    <property type="evidence" value="ECO:0007669"/>
    <property type="project" value="UniProtKB-UniRule"/>
</dbReference>
<dbReference type="PROSITE" id="PS51831">
    <property type="entry name" value="HD"/>
    <property type="match status" value="1"/>
</dbReference>
<dbReference type="SUPFAM" id="SSF109604">
    <property type="entry name" value="HD-domain/PDEase-like"/>
    <property type="match status" value="1"/>
</dbReference>
<dbReference type="PANTHER" id="PTHR47320:SF1">
    <property type="entry name" value="BIFUNCTIONAL URIDYLYLTRANSFERASE_URIDYLYL-REMOVING ENZYME"/>
    <property type="match status" value="1"/>
</dbReference>
<dbReference type="InterPro" id="IPR003607">
    <property type="entry name" value="HD/PDEase_dom"/>
</dbReference>
<evidence type="ECO:0000256" key="1">
    <source>
        <dbReference type="ARBA" id="ARBA00022679"/>
    </source>
</evidence>
<dbReference type="NCBIfam" id="TIGR01693">
    <property type="entry name" value="UTase_glnD"/>
    <property type="match status" value="1"/>
</dbReference>
<comment type="domain">
    <text evidence="7">Has four distinct domains: an N-terminal nucleotidyltransferase (NT) domain responsible for UTase activity, a central HD domain that encodes UR activity, and two C-terminal ACT domains that seem to have a role in glutamine sensing.</text>
</comment>
<dbReference type="EMBL" id="CP036267">
    <property type="protein sequence ID" value="QDT30776.1"/>
    <property type="molecule type" value="Genomic_DNA"/>
</dbReference>
<keyword evidence="5 7" id="KW-0460">Magnesium</keyword>
<feature type="domain" description="ACT" evidence="8">
    <location>
        <begin position="812"/>
        <end position="894"/>
    </location>
</feature>
<dbReference type="Pfam" id="PF01966">
    <property type="entry name" value="HD"/>
    <property type="match status" value="1"/>
</dbReference>
<dbReference type="Pfam" id="PF24931">
    <property type="entry name" value="ACT_ACR9_3rd"/>
    <property type="match status" value="1"/>
</dbReference>
<evidence type="ECO:0000256" key="4">
    <source>
        <dbReference type="ARBA" id="ARBA00022801"/>
    </source>
</evidence>
<dbReference type="SUPFAM" id="SSF55021">
    <property type="entry name" value="ACT-like"/>
    <property type="match status" value="1"/>
</dbReference>
<dbReference type="InterPro" id="IPR010043">
    <property type="entry name" value="UTase/UR"/>
</dbReference>
<feature type="region of interest" description="Uridylyltransferase" evidence="7">
    <location>
        <begin position="1"/>
        <end position="339"/>
    </location>
</feature>
<dbReference type="PROSITE" id="PS51671">
    <property type="entry name" value="ACT"/>
    <property type="match status" value="2"/>
</dbReference>
<comment type="catalytic activity">
    <reaction evidence="7">
        <text>[protein-PII]-uridylyl-L-tyrosine + H2O = [protein-PII]-L-tyrosine + UMP + H(+)</text>
        <dbReference type="Rhea" id="RHEA:48600"/>
        <dbReference type="Rhea" id="RHEA-COMP:12147"/>
        <dbReference type="Rhea" id="RHEA-COMP:12148"/>
        <dbReference type="ChEBI" id="CHEBI:15377"/>
        <dbReference type="ChEBI" id="CHEBI:15378"/>
        <dbReference type="ChEBI" id="CHEBI:46858"/>
        <dbReference type="ChEBI" id="CHEBI:57865"/>
        <dbReference type="ChEBI" id="CHEBI:90602"/>
    </reaction>
</comment>
<comment type="caution">
    <text evidence="7">Lacks conserved residue(s) required for the propagation of feature annotation.</text>
</comment>
<evidence type="ECO:0000259" key="9">
    <source>
        <dbReference type="PROSITE" id="PS51831"/>
    </source>
</evidence>
<dbReference type="PANTHER" id="PTHR47320">
    <property type="entry name" value="BIFUNCTIONAL URIDYLYLTRANSFERASE/URIDYLYL-REMOVING ENZYME"/>
    <property type="match status" value="1"/>
</dbReference>
<dbReference type="RefSeq" id="WP_145194946.1">
    <property type="nucleotide sequence ID" value="NZ_CP036267.1"/>
</dbReference>
<dbReference type="AlphaFoldDB" id="A0A517QGK7"/>